<organism evidence="2 3">
    <name type="scientific">Lentinus brumalis</name>
    <dbReference type="NCBI Taxonomy" id="2498619"/>
    <lineage>
        <taxon>Eukaryota</taxon>
        <taxon>Fungi</taxon>
        <taxon>Dikarya</taxon>
        <taxon>Basidiomycota</taxon>
        <taxon>Agaricomycotina</taxon>
        <taxon>Agaricomycetes</taxon>
        <taxon>Polyporales</taxon>
        <taxon>Polyporaceae</taxon>
        <taxon>Lentinus</taxon>
    </lineage>
</organism>
<sequence>MPPQRRQVARVQQTARGIAPQPSLCPPSYSTRIMPSHPSPFDLGVSTNALDFRGPHSSASLSSSSSKTMQYPDAFSRSASPETSCSSSTSTATTPGTPSASHPRLDNAPCGRGGGRRSRRLMFDCAYPKRTQAEWAMPRAFKCRWCKYVQANRRRKVDLERHEKTHFTDETYTCVGLPRDYLTQTDDYARARWAYCDTREFVDGCGKILNRRDSYIRHLCDSSKGCKGDVYGLWHPSNAKYIWTRV</sequence>
<feature type="compositionally biased region" description="Low complexity" evidence="1">
    <location>
        <begin position="1"/>
        <end position="16"/>
    </location>
</feature>
<gene>
    <name evidence="2" type="ORF">OH76DRAFT_1226052</name>
</gene>
<dbReference type="AlphaFoldDB" id="A0A371DLV1"/>
<dbReference type="OrthoDB" id="2758784at2759"/>
<accession>A0A371DLV1</accession>
<reference evidence="2 3" key="1">
    <citation type="journal article" date="2018" name="Biotechnol. Biofuels">
        <title>Integrative visual omics of the white-rot fungus Polyporus brumalis exposes the biotechnological potential of its oxidative enzymes for delignifying raw plant biomass.</title>
        <authorList>
            <person name="Miyauchi S."/>
            <person name="Rancon A."/>
            <person name="Drula E."/>
            <person name="Hage H."/>
            <person name="Chaduli D."/>
            <person name="Favel A."/>
            <person name="Grisel S."/>
            <person name="Henrissat B."/>
            <person name="Herpoel-Gimbert I."/>
            <person name="Ruiz-Duenas F.J."/>
            <person name="Chevret D."/>
            <person name="Hainaut M."/>
            <person name="Lin J."/>
            <person name="Wang M."/>
            <person name="Pangilinan J."/>
            <person name="Lipzen A."/>
            <person name="Lesage-Meessen L."/>
            <person name="Navarro D."/>
            <person name="Riley R."/>
            <person name="Grigoriev I.V."/>
            <person name="Zhou S."/>
            <person name="Raouche S."/>
            <person name="Rosso M.N."/>
        </authorList>
    </citation>
    <scope>NUCLEOTIDE SEQUENCE [LARGE SCALE GENOMIC DNA]</scope>
    <source>
        <strain evidence="2 3">BRFM 1820</strain>
    </source>
</reference>
<feature type="region of interest" description="Disordered" evidence="1">
    <location>
        <begin position="1"/>
        <end position="116"/>
    </location>
</feature>
<evidence type="ECO:0000313" key="3">
    <source>
        <dbReference type="Proteomes" id="UP000256964"/>
    </source>
</evidence>
<name>A0A371DLV1_9APHY</name>
<protein>
    <submittedName>
        <fullName evidence="2">Uncharacterized protein</fullName>
    </submittedName>
</protein>
<evidence type="ECO:0000256" key="1">
    <source>
        <dbReference type="SAM" id="MobiDB-lite"/>
    </source>
</evidence>
<evidence type="ECO:0000313" key="2">
    <source>
        <dbReference type="EMBL" id="RDX53508.1"/>
    </source>
</evidence>
<proteinExistence type="predicted"/>
<dbReference type="Proteomes" id="UP000256964">
    <property type="component" value="Unassembled WGS sequence"/>
</dbReference>
<dbReference type="EMBL" id="KZ857387">
    <property type="protein sequence ID" value="RDX53508.1"/>
    <property type="molecule type" value="Genomic_DNA"/>
</dbReference>
<keyword evidence="3" id="KW-1185">Reference proteome</keyword>
<feature type="compositionally biased region" description="Low complexity" evidence="1">
    <location>
        <begin position="57"/>
        <end position="66"/>
    </location>
</feature>
<feature type="compositionally biased region" description="Low complexity" evidence="1">
    <location>
        <begin position="76"/>
        <end position="101"/>
    </location>
</feature>